<dbReference type="Gene3D" id="1.10.287.1490">
    <property type="match status" value="1"/>
</dbReference>
<evidence type="ECO:0000313" key="5">
    <source>
        <dbReference type="Proteomes" id="UP001596337"/>
    </source>
</evidence>
<dbReference type="InterPro" id="IPR056003">
    <property type="entry name" value="CT398_CC_hairpin"/>
</dbReference>
<evidence type="ECO:0000259" key="3">
    <source>
        <dbReference type="Pfam" id="PF24481"/>
    </source>
</evidence>
<protein>
    <submittedName>
        <fullName evidence="4">Zinc ribbon domain-containing protein</fullName>
    </submittedName>
</protein>
<keyword evidence="5" id="KW-1185">Reference proteome</keyword>
<feature type="domain" description="C4-type zinc ribbon" evidence="2">
    <location>
        <begin position="203"/>
        <end position="237"/>
    </location>
</feature>
<gene>
    <name evidence="4" type="ORF">ACFQGD_28225</name>
</gene>
<dbReference type="Pfam" id="PF02591">
    <property type="entry name" value="Zn_ribbon_9"/>
    <property type="match status" value="1"/>
</dbReference>
<comment type="caution">
    <text evidence="4">The sequence shown here is derived from an EMBL/GenBank/DDBJ whole genome shotgun (WGS) entry which is preliminary data.</text>
</comment>
<reference evidence="5" key="1">
    <citation type="journal article" date="2019" name="Int. J. Syst. Evol. Microbiol.">
        <title>The Global Catalogue of Microorganisms (GCM) 10K type strain sequencing project: providing services to taxonomists for standard genome sequencing and annotation.</title>
        <authorList>
            <consortium name="The Broad Institute Genomics Platform"/>
            <consortium name="The Broad Institute Genome Sequencing Center for Infectious Disease"/>
            <person name="Wu L."/>
            <person name="Ma J."/>
        </authorList>
    </citation>
    <scope>NUCLEOTIDE SEQUENCE [LARGE SCALE GENOMIC DNA]</scope>
    <source>
        <strain evidence="5">KCTC 32255</strain>
    </source>
</reference>
<sequence>MNVDPEVQRQLLELADVDAELARIEYRRKKLPELDEIATIEKDLRASRDALVKVQTTASDLDREVTRQEKEIESVRAREDKDRSLMSSGSVSAKQLTDLEHELETLKRRQSALEDDLLELMERREAVATDEQRTTAEVEEAERKLADAERRRDEALADLEAQQARKQDERTTLVAPLPADLLAQYERVRAARGRGAGLLRARRCGTCQLELDSTAMSDIKNAAPEAVMTCENCGAILVRTAESGL</sequence>
<dbReference type="PANTHER" id="PTHR39082:SF1">
    <property type="entry name" value="SCAVENGER RECEPTOR CLASS A MEMBER 3"/>
    <property type="match status" value="1"/>
</dbReference>
<dbReference type="PANTHER" id="PTHR39082">
    <property type="entry name" value="PHOSPHOLIPASE C-BETA-2-RELATED"/>
    <property type="match status" value="1"/>
</dbReference>
<organism evidence="4 5">
    <name type="scientific">Haloechinothrix salitolerans</name>
    <dbReference type="NCBI Taxonomy" id="926830"/>
    <lineage>
        <taxon>Bacteria</taxon>
        <taxon>Bacillati</taxon>
        <taxon>Actinomycetota</taxon>
        <taxon>Actinomycetes</taxon>
        <taxon>Pseudonocardiales</taxon>
        <taxon>Pseudonocardiaceae</taxon>
        <taxon>Haloechinothrix</taxon>
    </lineage>
</organism>
<dbReference type="EMBL" id="JBHSXX010000001">
    <property type="protein sequence ID" value="MFC6871014.1"/>
    <property type="molecule type" value="Genomic_DNA"/>
</dbReference>
<evidence type="ECO:0000313" key="4">
    <source>
        <dbReference type="EMBL" id="MFC6871014.1"/>
    </source>
</evidence>
<proteinExistence type="predicted"/>
<evidence type="ECO:0000256" key="1">
    <source>
        <dbReference type="SAM" id="MobiDB-lite"/>
    </source>
</evidence>
<dbReference type="Proteomes" id="UP001596337">
    <property type="component" value="Unassembled WGS sequence"/>
</dbReference>
<dbReference type="InterPro" id="IPR003743">
    <property type="entry name" value="Zf-RING_7"/>
</dbReference>
<feature type="domain" description="CT398-like coiled coil hairpin" evidence="3">
    <location>
        <begin position="14"/>
        <end position="193"/>
    </location>
</feature>
<dbReference type="RefSeq" id="WP_345406530.1">
    <property type="nucleotide sequence ID" value="NZ_BAABLA010000122.1"/>
</dbReference>
<name>A0ABW2C8W1_9PSEU</name>
<accession>A0ABW2C8W1</accession>
<feature type="region of interest" description="Disordered" evidence="1">
    <location>
        <begin position="128"/>
        <end position="150"/>
    </location>
</feature>
<dbReference type="Pfam" id="PF24481">
    <property type="entry name" value="CT398_CC"/>
    <property type="match status" value="1"/>
</dbReference>
<dbReference type="InterPro" id="IPR052376">
    <property type="entry name" value="Oxidative_Scav/Glycosyltrans"/>
</dbReference>
<evidence type="ECO:0000259" key="2">
    <source>
        <dbReference type="Pfam" id="PF02591"/>
    </source>
</evidence>